<dbReference type="SUPFAM" id="SSF52540">
    <property type="entry name" value="P-loop containing nucleoside triphosphate hydrolases"/>
    <property type="match status" value="2"/>
</dbReference>
<dbReference type="InterPro" id="IPR002941">
    <property type="entry name" value="DNA_methylase_N4/N6"/>
</dbReference>
<evidence type="ECO:0000313" key="5">
    <source>
        <dbReference type="Proteomes" id="UP000233276"/>
    </source>
</evidence>
<dbReference type="KEGG" id="mhos:CXR34_04345"/>
<dbReference type="PROSITE" id="PS51194">
    <property type="entry name" value="HELICASE_CTER"/>
    <property type="match status" value="1"/>
</dbReference>
<dbReference type="SMART" id="SM00490">
    <property type="entry name" value="HELICc"/>
    <property type="match status" value="1"/>
</dbReference>
<dbReference type="Gene3D" id="3.40.50.150">
    <property type="entry name" value="Vaccinia Virus protein VP39"/>
    <property type="match status" value="1"/>
</dbReference>
<dbReference type="InterPro" id="IPR001650">
    <property type="entry name" value="Helicase_C-like"/>
</dbReference>
<sequence>MSLLTLNTGNDGTLTYEQFLAEKVAFDRSFGFDVRDEWLSPIMRPGHELFKPHQADIVKWGVKGGRRAIFARYGLGKSIMQLEVLRLIVEHGPALDGPRDTFGREVRRALIVAPLGVRFDIIRDARNLLDREVRFVRRTEEIDPTWSGTYVTNYESIRDRKLDVDLFIATSLDEAAVLRSFGSDTYQTFLPLFADVPYRFVATATPAPNRHKELIHYAGFLGIMDTGQALTRFFKRDPSKAGNLRIHPHKVREFMLWLNTWACFIQRPSDLGHDDTGYDLPPLEVLWEEVEVGLLSDQVEKDGQGVLVRSGAKSAVESAREKRHTQDARVDRAMTILDEHLAPFVGPRAYGAPQIILWCDLNDEQDALEAALRERGLPFSSIRGAQSDAEVEEQLRRWLDGETYALIGKPMMLGRGLNLQQCSTAVFVGVTHKYEQTVQAIHRIHRFGQLNACRVHLIYGETESDVRDNLLTKWQEDDALTDTMSQILREFGLDASAISAALTRAMGVERDEHAGRDWRIVLNDAVAEWRDHVEAESMGLIVTSIPFSGKYEYSANYADFGHVDDNAQFWWQMDYLTPSLYRALMPGRILAVHVKDFPVPGSRTGAGVYTFDTLHAEAIAHYVGHGFDYFGMITVTTDVVRENNQTYRLSFSEMLKDHSKMGVGAPEYVLIFHKPQTDRSRGYADLPVQKQKAAYSVGQWQIDAAGEWRTGGDRLLTGDELAALDVGTRSKLFTAQSERTLYDYDAHVALADRLAARNALPGTFASLVPGSWRGDVWTDVLRIDTLNSEQRRREVEAHICPFPLDIPRRLIRMYSNPGELVGDCFSGLGSTVLEAVRQGRRGFGTELNPVSVADSVVYLTRHDNQANTPTLFDLLDLEGSAA</sequence>
<dbReference type="AlphaFoldDB" id="A0A2K9DK90"/>
<dbReference type="PRINTS" id="PR00508">
    <property type="entry name" value="S21N4MTFRASE"/>
</dbReference>
<dbReference type="SMART" id="SM00487">
    <property type="entry name" value="DEXDc"/>
    <property type="match status" value="1"/>
</dbReference>
<keyword evidence="1 4" id="KW-0489">Methyltransferase</keyword>
<evidence type="ECO:0000256" key="1">
    <source>
        <dbReference type="ARBA" id="ARBA00022603"/>
    </source>
</evidence>
<dbReference type="REBASE" id="227030">
    <property type="entry name" value="M2.MhoSJTG1ORF4340P"/>
</dbReference>
<evidence type="ECO:0000313" key="4">
    <source>
        <dbReference type="EMBL" id="AUG28778.1"/>
    </source>
</evidence>
<dbReference type="EMBL" id="CP025299">
    <property type="protein sequence ID" value="AUG28778.1"/>
    <property type="molecule type" value="Genomic_DNA"/>
</dbReference>
<dbReference type="GO" id="GO:0003677">
    <property type="term" value="F:DNA binding"/>
    <property type="evidence" value="ECO:0007669"/>
    <property type="project" value="InterPro"/>
</dbReference>
<accession>A0A2K9DK90</accession>
<dbReference type="GO" id="GO:0008170">
    <property type="term" value="F:N-methyltransferase activity"/>
    <property type="evidence" value="ECO:0007669"/>
    <property type="project" value="InterPro"/>
</dbReference>
<name>A0A2K9DK90_9MICO</name>
<dbReference type="RefSeq" id="WP_101305706.1">
    <property type="nucleotide sequence ID" value="NZ_CP025299.1"/>
</dbReference>
<dbReference type="Gene3D" id="3.40.50.300">
    <property type="entry name" value="P-loop containing nucleotide triphosphate hydrolases"/>
    <property type="match status" value="2"/>
</dbReference>
<organism evidence="4 5">
    <name type="scientific">Microbacterium hominis</name>
    <dbReference type="NCBI Taxonomy" id="162426"/>
    <lineage>
        <taxon>Bacteria</taxon>
        <taxon>Bacillati</taxon>
        <taxon>Actinomycetota</taxon>
        <taxon>Actinomycetes</taxon>
        <taxon>Micrococcales</taxon>
        <taxon>Microbacteriaceae</taxon>
        <taxon>Microbacterium</taxon>
    </lineage>
</organism>
<dbReference type="Proteomes" id="UP000233276">
    <property type="component" value="Chromosome"/>
</dbReference>
<dbReference type="InterPro" id="IPR014001">
    <property type="entry name" value="Helicase_ATP-bd"/>
</dbReference>
<evidence type="ECO:0000259" key="3">
    <source>
        <dbReference type="PROSITE" id="PS51194"/>
    </source>
</evidence>
<dbReference type="Pfam" id="PF01555">
    <property type="entry name" value="N6_N4_Mtase"/>
    <property type="match status" value="1"/>
</dbReference>
<keyword evidence="2" id="KW-0808">Transferase</keyword>
<reference evidence="4 5" key="1">
    <citation type="submission" date="2017-12" db="EMBL/GenBank/DDBJ databases">
        <title>Isolation and characterization of estrogens degradatiion strain Microbacterium hominis SJTG1.</title>
        <authorList>
            <person name="Xiong W."/>
            <person name="Yin C."/>
            <person name="Zheng D."/>
            <person name="Liang R."/>
        </authorList>
    </citation>
    <scope>NUCLEOTIDE SEQUENCE [LARGE SCALE GENOMIC DNA]</scope>
    <source>
        <strain evidence="4 5">SJTG1</strain>
    </source>
</reference>
<dbReference type="InterPro" id="IPR027417">
    <property type="entry name" value="P-loop_NTPase"/>
</dbReference>
<dbReference type="SUPFAM" id="SSF53335">
    <property type="entry name" value="S-adenosyl-L-methionine-dependent methyltransferases"/>
    <property type="match status" value="1"/>
</dbReference>
<evidence type="ECO:0000256" key="2">
    <source>
        <dbReference type="ARBA" id="ARBA00022679"/>
    </source>
</evidence>
<dbReference type="InterPro" id="IPR001091">
    <property type="entry name" value="RM_Methyltransferase"/>
</dbReference>
<proteinExistence type="predicted"/>
<dbReference type="Pfam" id="PF00271">
    <property type="entry name" value="Helicase_C"/>
    <property type="match status" value="1"/>
</dbReference>
<dbReference type="InterPro" id="IPR029063">
    <property type="entry name" value="SAM-dependent_MTases_sf"/>
</dbReference>
<dbReference type="GO" id="GO:0032259">
    <property type="term" value="P:methylation"/>
    <property type="evidence" value="ECO:0007669"/>
    <property type="project" value="UniProtKB-KW"/>
</dbReference>
<protein>
    <submittedName>
        <fullName evidence="4">DNA methylase N-4</fullName>
    </submittedName>
</protein>
<feature type="domain" description="Helicase C-terminal" evidence="3">
    <location>
        <begin position="329"/>
        <end position="492"/>
    </location>
</feature>
<gene>
    <name evidence="4" type="ORF">CXR34_04345</name>
</gene>